<comment type="subcellular location">
    <subcellularLocation>
        <location evidence="2 9">Cytoplasm</location>
    </subcellularLocation>
</comment>
<dbReference type="InterPro" id="IPR015424">
    <property type="entry name" value="PyrdxlP-dep_Trfase"/>
</dbReference>
<dbReference type="InterPro" id="IPR015422">
    <property type="entry name" value="PyrdxlP-dep_Trfase_small"/>
</dbReference>
<keyword evidence="5 9" id="KW-0963">Cytoplasm</keyword>
<dbReference type="PROSITE" id="PS00096">
    <property type="entry name" value="SHMT"/>
    <property type="match status" value="1"/>
</dbReference>
<dbReference type="AlphaFoldDB" id="A0A1G2CAR3"/>
<evidence type="ECO:0000256" key="4">
    <source>
        <dbReference type="ARBA" id="ARBA00011738"/>
    </source>
</evidence>
<evidence type="ECO:0000256" key="8">
    <source>
        <dbReference type="ARBA" id="ARBA00022898"/>
    </source>
</evidence>
<keyword evidence="6 9" id="KW-0554">One-carbon metabolism</keyword>
<comment type="pathway">
    <text evidence="9">Amino-acid biosynthesis; glycine biosynthesis; glycine from L-serine: step 1/1.</text>
</comment>
<dbReference type="HAMAP" id="MF_00051">
    <property type="entry name" value="SHMT"/>
    <property type="match status" value="1"/>
</dbReference>
<keyword evidence="8 9" id="KW-0663">Pyridoxal phosphate</keyword>
<dbReference type="GO" id="GO:0030170">
    <property type="term" value="F:pyridoxal phosphate binding"/>
    <property type="evidence" value="ECO:0007669"/>
    <property type="project" value="UniProtKB-UniRule"/>
</dbReference>
<keyword evidence="7 9" id="KW-0808">Transferase</keyword>
<dbReference type="Pfam" id="PF00464">
    <property type="entry name" value="SHMT"/>
    <property type="match status" value="1"/>
</dbReference>
<dbReference type="GO" id="GO:0005737">
    <property type="term" value="C:cytoplasm"/>
    <property type="evidence" value="ECO:0007669"/>
    <property type="project" value="UniProtKB-SubCell"/>
</dbReference>
<protein>
    <recommendedName>
        <fullName evidence="9">Serine hydroxymethyltransferase</fullName>
        <shortName evidence="9">SHMT</shortName>
        <shortName evidence="9">Serine methylase</shortName>
        <ecNumber evidence="9">2.1.2.1</ecNumber>
    </recommendedName>
</protein>
<feature type="binding site" evidence="9">
    <location>
        <begin position="354"/>
        <end position="356"/>
    </location>
    <ligand>
        <name>(6S)-5,6,7,8-tetrahydrofolate</name>
        <dbReference type="ChEBI" id="CHEBI:57453"/>
    </ligand>
</feature>
<comment type="function">
    <text evidence="9">Catalyzes the reversible interconversion of serine and glycine with tetrahydrofolate (THF) serving as the one-carbon carrier. This reaction serves as the major source of one-carbon groups required for the biosynthesis of purines, thymidylate, methionine, and other important biomolecules. Also exhibits THF-independent aldolase activity toward beta-hydroxyamino acids, producing glycine and aldehydes, via a retro-aldol mechanism.</text>
</comment>
<comment type="subunit">
    <text evidence="4 9">Homodimer.</text>
</comment>
<dbReference type="EMBL" id="MHKX01000024">
    <property type="protein sequence ID" value="OGY97750.1"/>
    <property type="molecule type" value="Genomic_DNA"/>
</dbReference>
<dbReference type="CDD" id="cd00378">
    <property type="entry name" value="SHMT"/>
    <property type="match status" value="1"/>
</dbReference>
<sequence>MKYPTLAAQDPEVHAILEKEERRQTEGLEMIPSENYVSQEVLEAMGSIFTNKYAEGYPGKRYYGGCVNVDELEKLCQDRALKLFSAKGYHVNVQPYSGSPANLAVYVGLLELGDKVMALRLDHGGHITHGLPLSLSGKAFSFIHYEVDPATGLIDYDKVRALALEHKPKLIVSGFTAYSRIIDFKRMHEIAKEVGAISMADMSHISGLVAGGAHPSPFPFTDIVTTTTHKTLRGPRAAMIFCKEEYKDAINRGVFPGMQGGPHEHTIAGIAAALREAAAPEFKDYAAQIVENSKALTTSLLAAGVKLVAGGSENHLLLIDLTPFGVGRGVFVEKALDAAHITVNKNTVPADPSSPFYPSGVRLGTPALTTRGMKEKEMEAIGKLIGRIVNEFGKIELPKGKDERAAAIKKFTDGLESNPVVREVRAKVSELTKNFPVPGIE</sequence>
<dbReference type="UniPathway" id="UPA00288">
    <property type="reaction ID" value="UER01023"/>
</dbReference>
<reference evidence="12 13" key="1">
    <citation type="journal article" date="2016" name="Nat. Commun.">
        <title>Thousands of microbial genomes shed light on interconnected biogeochemical processes in an aquifer system.</title>
        <authorList>
            <person name="Anantharaman K."/>
            <person name="Brown C.T."/>
            <person name="Hug L.A."/>
            <person name="Sharon I."/>
            <person name="Castelle C.J."/>
            <person name="Probst A.J."/>
            <person name="Thomas B.C."/>
            <person name="Singh A."/>
            <person name="Wilkins M.J."/>
            <person name="Karaoz U."/>
            <person name="Brodie E.L."/>
            <person name="Williams K.H."/>
            <person name="Hubbard S.S."/>
            <person name="Banfield J.F."/>
        </authorList>
    </citation>
    <scope>NUCLEOTIDE SEQUENCE [LARGE SCALE GENOMIC DNA]</scope>
</reference>
<evidence type="ECO:0000256" key="9">
    <source>
        <dbReference type="HAMAP-Rule" id="MF_00051"/>
    </source>
</evidence>
<evidence type="ECO:0000259" key="11">
    <source>
        <dbReference type="Pfam" id="PF00464"/>
    </source>
</evidence>
<name>A0A1G2CAR3_9BACT</name>
<evidence type="ECO:0000256" key="5">
    <source>
        <dbReference type="ARBA" id="ARBA00022490"/>
    </source>
</evidence>
<comment type="caution">
    <text evidence="12">The sequence shown here is derived from an EMBL/GenBank/DDBJ whole genome shotgun (WGS) entry which is preliminary data.</text>
</comment>
<dbReference type="InterPro" id="IPR049943">
    <property type="entry name" value="Ser_HO-MeTrfase-like"/>
</dbReference>
<dbReference type="PANTHER" id="PTHR11680">
    <property type="entry name" value="SERINE HYDROXYMETHYLTRANSFERASE"/>
    <property type="match status" value="1"/>
</dbReference>
<keyword evidence="9" id="KW-0028">Amino-acid biosynthesis</keyword>
<dbReference type="InterPro" id="IPR015421">
    <property type="entry name" value="PyrdxlP-dep_Trfase_major"/>
</dbReference>
<dbReference type="InterPro" id="IPR019798">
    <property type="entry name" value="Ser_HO-MeTrfase_PLP_BS"/>
</dbReference>
<dbReference type="FunFam" id="3.40.640.10:FF:000001">
    <property type="entry name" value="Serine hydroxymethyltransferase"/>
    <property type="match status" value="1"/>
</dbReference>
<dbReference type="GO" id="GO:0008168">
    <property type="term" value="F:methyltransferase activity"/>
    <property type="evidence" value="ECO:0007669"/>
    <property type="project" value="UniProtKB-KW"/>
</dbReference>
<dbReference type="GO" id="GO:0004372">
    <property type="term" value="F:glycine hydroxymethyltransferase activity"/>
    <property type="evidence" value="ECO:0007669"/>
    <property type="project" value="UniProtKB-UniRule"/>
</dbReference>
<keyword evidence="12" id="KW-0489">Methyltransferase</keyword>
<evidence type="ECO:0000313" key="12">
    <source>
        <dbReference type="EMBL" id="OGY97750.1"/>
    </source>
</evidence>
<dbReference type="GO" id="GO:0035999">
    <property type="term" value="P:tetrahydrofolate interconversion"/>
    <property type="evidence" value="ECO:0007669"/>
    <property type="project" value="UniProtKB-UniRule"/>
</dbReference>
<evidence type="ECO:0000256" key="3">
    <source>
        <dbReference type="ARBA" id="ARBA00006376"/>
    </source>
</evidence>
<evidence type="ECO:0000256" key="7">
    <source>
        <dbReference type="ARBA" id="ARBA00022679"/>
    </source>
</evidence>
<dbReference type="GO" id="GO:0019264">
    <property type="term" value="P:glycine biosynthetic process from serine"/>
    <property type="evidence" value="ECO:0007669"/>
    <property type="project" value="UniProtKB-UniRule"/>
</dbReference>
<feature type="modified residue" description="N6-(pyridoxal phosphate)lysine" evidence="9 10">
    <location>
        <position position="230"/>
    </location>
</feature>
<evidence type="ECO:0000313" key="13">
    <source>
        <dbReference type="Proteomes" id="UP000179059"/>
    </source>
</evidence>
<dbReference type="GO" id="GO:0032259">
    <property type="term" value="P:methylation"/>
    <property type="evidence" value="ECO:0007669"/>
    <property type="project" value="UniProtKB-KW"/>
</dbReference>
<dbReference type="EC" id="2.1.2.1" evidence="9"/>
<accession>A0A1G2CAR3</accession>
<dbReference type="Gene3D" id="3.40.640.10">
    <property type="entry name" value="Type I PLP-dependent aspartate aminotransferase-like (Major domain)"/>
    <property type="match status" value="1"/>
</dbReference>
<feature type="site" description="Plays an important role in substrate specificity" evidence="9">
    <location>
        <position position="229"/>
    </location>
</feature>
<evidence type="ECO:0000256" key="10">
    <source>
        <dbReference type="PIRSR" id="PIRSR000412-50"/>
    </source>
</evidence>
<organism evidence="12 13">
    <name type="scientific">Candidatus Liptonbacteria bacterium RIFCSPHIGHO2_01_FULL_57_28</name>
    <dbReference type="NCBI Taxonomy" id="1798647"/>
    <lineage>
        <taxon>Bacteria</taxon>
        <taxon>Candidatus Liptoniibacteriota</taxon>
    </lineage>
</organism>
<evidence type="ECO:0000256" key="2">
    <source>
        <dbReference type="ARBA" id="ARBA00004496"/>
    </source>
</evidence>
<dbReference type="UniPathway" id="UPA00193"/>
<dbReference type="PIRSF" id="PIRSF000412">
    <property type="entry name" value="SHMT"/>
    <property type="match status" value="1"/>
</dbReference>
<dbReference type="Gene3D" id="3.90.1150.10">
    <property type="entry name" value="Aspartate Aminotransferase, domain 1"/>
    <property type="match status" value="1"/>
</dbReference>
<dbReference type="PANTHER" id="PTHR11680:SF35">
    <property type="entry name" value="SERINE HYDROXYMETHYLTRANSFERASE 1"/>
    <property type="match status" value="1"/>
</dbReference>
<feature type="domain" description="Serine hydroxymethyltransferase-like" evidence="11">
    <location>
        <begin position="7"/>
        <end position="385"/>
    </location>
</feature>
<dbReference type="InterPro" id="IPR039429">
    <property type="entry name" value="SHMT-like_dom"/>
</dbReference>
<dbReference type="STRING" id="1798647.A2855_01730"/>
<dbReference type="SUPFAM" id="SSF53383">
    <property type="entry name" value="PLP-dependent transferases"/>
    <property type="match status" value="1"/>
</dbReference>
<feature type="binding site" evidence="9">
    <location>
        <position position="121"/>
    </location>
    <ligand>
        <name>(6S)-5,6,7,8-tetrahydrofolate</name>
        <dbReference type="ChEBI" id="CHEBI:57453"/>
    </ligand>
</feature>
<evidence type="ECO:0000256" key="1">
    <source>
        <dbReference type="ARBA" id="ARBA00001933"/>
    </source>
</evidence>
<dbReference type="NCBIfam" id="NF000586">
    <property type="entry name" value="PRK00011.1"/>
    <property type="match status" value="1"/>
</dbReference>
<comment type="cofactor">
    <cofactor evidence="1 9 10">
        <name>pyridoxal 5'-phosphate</name>
        <dbReference type="ChEBI" id="CHEBI:597326"/>
    </cofactor>
</comment>
<feature type="binding site" evidence="9">
    <location>
        <position position="244"/>
    </location>
    <ligand>
        <name>(6S)-5,6,7,8-tetrahydrofolate</name>
        <dbReference type="ChEBI" id="CHEBI:57453"/>
    </ligand>
</feature>
<comment type="catalytic activity">
    <reaction evidence="9">
        <text>(6R)-5,10-methylene-5,6,7,8-tetrahydrofolate + glycine + H2O = (6S)-5,6,7,8-tetrahydrofolate + L-serine</text>
        <dbReference type="Rhea" id="RHEA:15481"/>
        <dbReference type="ChEBI" id="CHEBI:15377"/>
        <dbReference type="ChEBI" id="CHEBI:15636"/>
        <dbReference type="ChEBI" id="CHEBI:33384"/>
        <dbReference type="ChEBI" id="CHEBI:57305"/>
        <dbReference type="ChEBI" id="CHEBI:57453"/>
        <dbReference type="EC" id="2.1.2.1"/>
    </reaction>
</comment>
<gene>
    <name evidence="9" type="primary">glyA</name>
    <name evidence="12" type="ORF">A2855_01730</name>
</gene>
<feature type="binding site" evidence="9">
    <location>
        <begin position="125"/>
        <end position="127"/>
    </location>
    <ligand>
        <name>(6S)-5,6,7,8-tetrahydrofolate</name>
        <dbReference type="ChEBI" id="CHEBI:57453"/>
    </ligand>
</feature>
<comment type="pathway">
    <text evidence="9">One-carbon metabolism; tetrahydrofolate interconversion.</text>
</comment>
<evidence type="ECO:0000256" key="6">
    <source>
        <dbReference type="ARBA" id="ARBA00022563"/>
    </source>
</evidence>
<dbReference type="InterPro" id="IPR001085">
    <property type="entry name" value="Ser_HO-MeTrfase"/>
</dbReference>
<dbReference type="Proteomes" id="UP000179059">
    <property type="component" value="Unassembled WGS sequence"/>
</dbReference>
<proteinExistence type="inferred from homology"/>
<comment type="similarity">
    <text evidence="3 9">Belongs to the SHMT family.</text>
</comment>